<evidence type="ECO:0000313" key="2">
    <source>
        <dbReference type="Proteomes" id="UP000178681"/>
    </source>
</evidence>
<organism evidence="1 2">
    <name type="scientific">Candidatus Gottesmanbacteria bacterium RIFCSPHIGHO2_01_FULL_42_12</name>
    <dbReference type="NCBI Taxonomy" id="1798377"/>
    <lineage>
        <taxon>Bacteria</taxon>
        <taxon>Candidatus Gottesmaniibacteriota</taxon>
    </lineage>
</organism>
<dbReference type="AlphaFoldDB" id="A0A1F5Z598"/>
<dbReference type="Proteomes" id="UP000178681">
    <property type="component" value="Unassembled WGS sequence"/>
</dbReference>
<proteinExistence type="predicted"/>
<accession>A0A1F5Z598</accession>
<name>A0A1F5Z598_9BACT</name>
<dbReference type="EMBL" id="MFJG01000007">
    <property type="protein sequence ID" value="OGG07357.1"/>
    <property type="molecule type" value="Genomic_DNA"/>
</dbReference>
<comment type="caution">
    <text evidence="1">The sequence shown here is derived from an EMBL/GenBank/DDBJ whole genome shotgun (WGS) entry which is preliminary data.</text>
</comment>
<dbReference type="Pfam" id="PF19927">
    <property type="entry name" value="DUF6390"/>
    <property type="match status" value="1"/>
</dbReference>
<sequence>MNKTALQLVSRFAISPNQLGYCGKGTAGARFKKCITSGETVGVAAEVKKFIVLWPYLKTLGEAFKKDPFDQDIIESYCLGNDLLKKSKLKDYTLLLKNFEIQGVPDWLVEDLKKHPPKKFIPTHLFQVLHVGVGRASGSVPYNLKTVNNCMFRWGTVIKLINENIIVELFSLNKASKLIKRQEEFKIVKFLTPKIKVGDTVAVHWGVPVKLLTPDEILKLEYWTKAVLKVVKPQRP</sequence>
<gene>
    <name evidence="1" type="ORF">A2872_03470</name>
</gene>
<protein>
    <submittedName>
        <fullName evidence="1">Uncharacterized protein</fullName>
    </submittedName>
</protein>
<dbReference type="STRING" id="1798377.A2872_03470"/>
<dbReference type="InterPro" id="IPR045660">
    <property type="entry name" value="DUF6390"/>
</dbReference>
<reference evidence="1 2" key="1">
    <citation type="journal article" date="2016" name="Nat. Commun.">
        <title>Thousands of microbial genomes shed light on interconnected biogeochemical processes in an aquifer system.</title>
        <authorList>
            <person name="Anantharaman K."/>
            <person name="Brown C.T."/>
            <person name="Hug L.A."/>
            <person name="Sharon I."/>
            <person name="Castelle C.J."/>
            <person name="Probst A.J."/>
            <person name="Thomas B.C."/>
            <person name="Singh A."/>
            <person name="Wilkins M.J."/>
            <person name="Karaoz U."/>
            <person name="Brodie E.L."/>
            <person name="Williams K.H."/>
            <person name="Hubbard S.S."/>
            <person name="Banfield J.F."/>
        </authorList>
    </citation>
    <scope>NUCLEOTIDE SEQUENCE [LARGE SCALE GENOMIC DNA]</scope>
</reference>
<evidence type="ECO:0000313" key="1">
    <source>
        <dbReference type="EMBL" id="OGG07357.1"/>
    </source>
</evidence>